<keyword evidence="4" id="KW-0808">Transferase</keyword>
<dbReference type="InterPro" id="IPR009060">
    <property type="entry name" value="UBA-like_sf"/>
</dbReference>
<feature type="region of interest" description="Disordered" evidence="14">
    <location>
        <begin position="1"/>
        <end position="41"/>
    </location>
</feature>
<keyword evidence="8" id="KW-0805">Transcription regulation</keyword>
<dbReference type="Pfam" id="PF16418">
    <property type="entry name" value="CNOT1_HEAT"/>
    <property type="match status" value="1"/>
</dbReference>
<dbReference type="CDD" id="cd14311">
    <property type="entry name" value="UBA_II_E2_UBC1"/>
    <property type="match status" value="1"/>
</dbReference>
<dbReference type="EC" id="2.3.2.23" evidence="2"/>
<dbReference type="CDD" id="cd20710">
    <property type="entry name" value="NOT1_connector"/>
    <property type="match status" value="1"/>
</dbReference>
<dbReference type="Gene3D" id="1.10.8.10">
    <property type="entry name" value="DNA helicase RuvA subunit, C-terminal domain"/>
    <property type="match status" value="1"/>
</dbReference>
<proteinExistence type="predicted"/>
<comment type="subcellular location">
    <subcellularLocation>
        <location evidence="1">Nucleus</location>
    </subcellularLocation>
</comment>
<organism evidence="16 17">
    <name type="scientific">Candidozyma duobushaemuli</name>
    <dbReference type="NCBI Taxonomy" id="1231522"/>
    <lineage>
        <taxon>Eukaryota</taxon>
        <taxon>Fungi</taxon>
        <taxon>Dikarya</taxon>
        <taxon>Ascomycota</taxon>
        <taxon>Saccharomycotina</taxon>
        <taxon>Pichiomycetes</taxon>
        <taxon>Metschnikowiaceae</taxon>
        <taxon>Candidozyma</taxon>
    </lineage>
</organism>
<dbReference type="InterPro" id="IPR016135">
    <property type="entry name" value="UBQ-conjugating_enzyme/RWD"/>
</dbReference>
<dbReference type="InterPro" id="IPR032194">
    <property type="entry name" value="CNOT1_HEAT"/>
</dbReference>
<evidence type="ECO:0000313" key="17">
    <source>
        <dbReference type="Proteomes" id="UP000244406"/>
    </source>
</evidence>
<dbReference type="GO" id="GO:0005524">
    <property type="term" value="F:ATP binding"/>
    <property type="evidence" value="ECO:0007669"/>
    <property type="project" value="UniProtKB-KW"/>
</dbReference>
<protein>
    <recommendedName>
        <fullName evidence="11">Ubiquitin-conjugating enzyme E2 1</fullName>
        <ecNumber evidence="2">2.3.2.23</ecNumber>
    </recommendedName>
    <alternativeName>
        <fullName evidence="12">E2 ubiquitin-conjugating enzyme 1</fullName>
    </alternativeName>
</protein>
<keyword evidence="5" id="KW-0547">Nucleotide-binding</keyword>
<evidence type="ECO:0000256" key="11">
    <source>
        <dbReference type="ARBA" id="ARBA00072431"/>
    </source>
</evidence>
<keyword evidence="6" id="KW-0833">Ubl conjugation pathway</keyword>
<accession>A0A2V1AIY6</accession>
<feature type="compositionally biased region" description="Polar residues" evidence="14">
    <location>
        <begin position="22"/>
        <end position="32"/>
    </location>
</feature>
<dbReference type="SMART" id="SM00212">
    <property type="entry name" value="UBCc"/>
    <property type="match status" value="1"/>
</dbReference>
<evidence type="ECO:0000313" key="16">
    <source>
        <dbReference type="EMBL" id="PVH17899.1"/>
    </source>
</evidence>
<dbReference type="PROSITE" id="PS00183">
    <property type="entry name" value="UBC_1"/>
    <property type="match status" value="1"/>
</dbReference>
<dbReference type="GeneID" id="37000801"/>
<dbReference type="Gene3D" id="1.25.40.790">
    <property type="match status" value="1"/>
</dbReference>
<dbReference type="InterPro" id="IPR055454">
    <property type="entry name" value="CNOT1-like_NOT1_connector"/>
</dbReference>
<dbReference type="Pfam" id="PF04054">
    <property type="entry name" value="Not1"/>
    <property type="match status" value="1"/>
</dbReference>
<evidence type="ECO:0000256" key="5">
    <source>
        <dbReference type="ARBA" id="ARBA00022741"/>
    </source>
</evidence>
<dbReference type="Pfam" id="PF16415">
    <property type="entry name" value="CNOT1_CAF1_bind"/>
    <property type="match status" value="1"/>
</dbReference>
<feature type="region of interest" description="Disordered" evidence="14">
    <location>
        <begin position="1173"/>
        <end position="1199"/>
    </location>
</feature>
<evidence type="ECO:0000256" key="3">
    <source>
        <dbReference type="ARBA" id="ARBA00022491"/>
    </source>
</evidence>
<evidence type="ECO:0000256" key="10">
    <source>
        <dbReference type="ARBA" id="ARBA00023242"/>
    </source>
</evidence>
<dbReference type="GO" id="GO:0005634">
    <property type="term" value="C:nucleus"/>
    <property type="evidence" value="ECO:0007669"/>
    <property type="project" value="UniProtKB-SubCell"/>
</dbReference>
<feature type="compositionally biased region" description="Polar residues" evidence="14">
    <location>
        <begin position="1418"/>
        <end position="1427"/>
    </location>
</feature>
<dbReference type="InterPro" id="IPR040398">
    <property type="entry name" value="Not1"/>
</dbReference>
<name>A0A2V1AIY6_9ASCO</name>
<feature type="compositionally biased region" description="Polar residues" evidence="14">
    <location>
        <begin position="1435"/>
        <end position="1446"/>
    </location>
</feature>
<dbReference type="Gene3D" id="1.25.40.840">
    <property type="entry name" value="CCR4-NOT transcription complex subunit 1 TTP binding domain"/>
    <property type="match status" value="1"/>
</dbReference>
<evidence type="ECO:0000256" key="4">
    <source>
        <dbReference type="ARBA" id="ARBA00022679"/>
    </source>
</evidence>
<evidence type="ECO:0000259" key="15">
    <source>
        <dbReference type="PROSITE" id="PS50127"/>
    </source>
</evidence>
<dbReference type="PROSITE" id="PS50127">
    <property type="entry name" value="UBC_2"/>
    <property type="match status" value="1"/>
</dbReference>
<dbReference type="SUPFAM" id="SSF46934">
    <property type="entry name" value="UBA-like"/>
    <property type="match status" value="1"/>
</dbReference>
<keyword evidence="10" id="KW-0539">Nucleus</keyword>
<dbReference type="PANTHER" id="PTHR13162">
    <property type="entry name" value="CCR4-NOT TRANSCRIPTION COMPLEX"/>
    <property type="match status" value="1"/>
</dbReference>
<dbReference type="InterPro" id="IPR032193">
    <property type="entry name" value="CNOT1_TTP_bind"/>
</dbReference>
<dbReference type="InterPro" id="IPR032195">
    <property type="entry name" value="CNOT1_HEAT_N"/>
</dbReference>
<keyword evidence="7" id="KW-0067">ATP-binding</keyword>
<feature type="region of interest" description="Disordered" evidence="14">
    <location>
        <begin position="1412"/>
        <end position="1474"/>
    </location>
</feature>
<feature type="active site" description="Glycyl thioester intermediate" evidence="13">
    <location>
        <position position="2285"/>
    </location>
</feature>
<evidence type="ECO:0000256" key="14">
    <source>
        <dbReference type="SAM" id="MobiDB-lite"/>
    </source>
</evidence>
<dbReference type="Pfam" id="PF16417">
    <property type="entry name" value="CNOT1_TTP_bind"/>
    <property type="match status" value="1"/>
</dbReference>
<dbReference type="Pfam" id="PF12842">
    <property type="entry name" value="DUF3819"/>
    <property type="match status" value="1"/>
</dbReference>
<gene>
    <name evidence="16" type="ORF">CXQ87_000800</name>
</gene>
<dbReference type="FunFam" id="3.10.110.10:FF:000037">
    <property type="entry name" value="ubiquitin-conjugating enzyme E2 27"/>
    <property type="match status" value="1"/>
</dbReference>
<dbReference type="Pfam" id="PF09288">
    <property type="entry name" value="UBA_3"/>
    <property type="match status" value="1"/>
</dbReference>
<dbReference type="SUPFAM" id="SSF54495">
    <property type="entry name" value="UBC-like"/>
    <property type="match status" value="1"/>
</dbReference>
<dbReference type="InterPro" id="IPR007196">
    <property type="entry name" value="CCR4-Not_Not1_C"/>
</dbReference>
<dbReference type="InterPro" id="IPR023313">
    <property type="entry name" value="UBQ-conjugating_AS"/>
</dbReference>
<feature type="region of interest" description="Disordered" evidence="14">
    <location>
        <begin position="627"/>
        <end position="646"/>
    </location>
</feature>
<dbReference type="InterPro" id="IPR038535">
    <property type="entry name" value="CNOT1_TTP_bind_sf"/>
</dbReference>
<evidence type="ECO:0000256" key="8">
    <source>
        <dbReference type="ARBA" id="ARBA00023015"/>
    </source>
</evidence>
<dbReference type="GO" id="GO:0030015">
    <property type="term" value="C:CCR4-NOT core complex"/>
    <property type="evidence" value="ECO:0007669"/>
    <property type="project" value="InterPro"/>
</dbReference>
<dbReference type="InterPro" id="IPR032191">
    <property type="entry name" value="CNOT1_CAF1_bind"/>
</dbReference>
<comment type="caution">
    <text evidence="16">The sequence shown here is derived from an EMBL/GenBank/DDBJ whole genome shotgun (WGS) entry which is preliminary data.</text>
</comment>
<keyword evidence="9" id="KW-0804">Transcription</keyword>
<dbReference type="Pfam" id="PF00179">
    <property type="entry name" value="UQ_con"/>
    <property type="match status" value="1"/>
</dbReference>
<evidence type="ECO:0000256" key="6">
    <source>
        <dbReference type="ARBA" id="ARBA00022786"/>
    </source>
</evidence>
<keyword evidence="3" id="KW-0678">Repressor</keyword>
<dbReference type="RefSeq" id="XP_025338839.1">
    <property type="nucleotide sequence ID" value="XM_025479366.1"/>
</dbReference>
<dbReference type="Pfam" id="PF25097">
    <property type="entry name" value="ARM_Cnot1"/>
    <property type="match status" value="1"/>
</dbReference>
<dbReference type="CDD" id="cd23800">
    <property type="entry name" value="UBCc_UBE2K"/>
    <property type="match status" value="1"/>
</dbReference>
<dbReference type="PANTHER" id="PTHR13162:SF8">
    <property type="entry name" value="CCR4-NOT TRANSCRIPTION COMPLEX SUBUNIT 1"/>
    <property type="match status" value="1"/>
</dbReference>
<feature type="compositionally biased region" description="Low complexity" evidence="14">
    <location>
        <begin position="1173"/>
        <end position="1189"/>
    </location>
</feature>
<dbReference type="Gene3D" id="3.10.110.10">
    <property type="entry name" value="Ubiquitin Conjugating Enzyme"/>
    <property type="match status" value="1"/>
</dbReference>
<evidence type="ECO:0000256" key="9">
    <source>
        <dbReference type="ARBA" id="ARBA00023163"/>
    </source>
</evidence>
<evidence type="ECO:0000256" key="1">
    <source>
        <dbReference type="ARBA" id="ARBA00004123"/>
    </source>
</evidence>
<feature type="compositionally biased region" description="Polar residues" evidence="14">
    <location>
        <begin position="1463"/>
        <end position="1474"/>
    </location>
</feature>
<dbReference type="GO" id="GO:0000932">
    <property type="term" value="C:P-body"/>
    <property type="evidence" value="ECO:0007669"/>
    <property type="project" value="TreeGrafter"/>
</dbReference>
<dbReference type="VEuPathDB" id="FungiDB:CXQ87_000800"/>
<evidence type="ECO:0000256" key="13">
    <source>
        <dbReference type="PROSITE-ProRule" id="PRU10133"/>
    </source>
</evidence>
<evidence type="ECO:0000256" key="7">
    <source>
        <dbReference type="ARBA" id="ARBA00022840"/>
    </source>
</evidence>
<dbReference type="EMBL" id="PKFP01000008">
    <property type="protein sequence ID" value="PVH17899.1"/>
    <property type="molecule type" value="Genomic_DNA"/>
</dbReference>
<dbReference type="InterPro" id="IPR024557">
    <property type="entry name" value="CNOT1_dom_4"/>
</dbReference>
<evidence type="ECO:0000256" key="12">
    <source>
        <dbReference type="ARBA" id="ARBA00077197"/>
    </source>
</evidence>
<dbReference type="Proteomes" id="UP000244406">
    <property type="component" value="Unassembled WGS sequence"/>
</dbReference>
<dbReference type="InterPro" id="IPR015368">
    <property type="entry name" value="UBA_C_fun"/>
</dbReference>
<keyword evidence="17" id="KW-1185">Reference proteome</keyword>
<dbReference type="GO" id="GO:0017148">
    <property type="term" value="P:negative regulation of translation"/>
    <property type="evidence" value="ECO:0007669"/>
    <property type="project" value="InterPro"/>
</dbReference>
<feature type="domain" description="UBC core" evidence="15">
    <location>
        <begin position="2199"/>
        <end position="2347"/>
    </location>
</feature>
<dbReference type="Pfam" id="PF16419">
    <property type="entry name" value="CNOT1_HEAT_N"/>
    <property type="match status" value="1"/>
</dbReference>
<dbReference type="Gene3D" id="1.25.40.180">
    <property type="match status" value="1"/>
</dbReference>
<evidence type="ECO:0000256" key="2">
    <source>
        <dbReference type="ARBA" id="ARBA00012486"/>
    </source>
</evidence>
<dbReference type="GO" id="GO:0061631">
    <property type="term" value="F:ubiquitin conjugating enzyme activity"/>
    <property type="evidence" value="ECO:0007669"/>
    <property type="project" value="UniProtKB-EC"/>
</dbReference>
<dbReference type="GO" id="GO:0000288">
    <property type="term" value="P:nuclear-transcribed mRNA catabolic process, deadenylation-dependent decay"/>
    <property type="evidence" value="ECO:0007669"/>
    <property type="project" value="TreeGrafter"/>
</dbReference>
<sequence length="2417" mass="270191">MPDKSSIRTVTSQTTKDPRAKGQNQTSSQSTEPVERKARTERNNEVLEVTLLQIGILLTTAEHSNWQSNLKQIDYIIKQESDSLYLRTYFYERVFKLAFAKPFSTTVEPQEHIAASLFDRLFVDPASHFYLAIIAGTVKDFSYFDVFTFVSRHHFDPVIEFALVVQFANTAQNDRVNQYVSDKLIVVSELVNTRTTEEDKTWQNLLLDCVLIYDNVPFLHKVLTLGFFDAYESEIHPVRQFLKSVLEMSFKDLLIEIGAENLIPRKLLPSLLNLKPSEIDNSVALLLAEVLIPGSQGLANSNGGVTALTFVNNLPEANAKGAQLQACFKNVDSSANINWFNVFAHVQDYLFEASKRNSQPSLASVTQFLAALDFKQGLADIFLTHDWWFDKTLLFILQSMPTQQGAFDILASQNLTLCYENEQDDRNLLKFVNIAKLEVQVMAKISSQTAQQNQSLSEGDKKFDFWLAQMFEIHCTSQPYHVIAGALAIPDKSPYILDRINMLFAIIMDKSGQDENSGHLNEVLSKFKELDVNLAITQLIAYYRGSRKPEALTKVISVATSSGLLDELLKTARSIDYVLYLNFIIEATNFGYDLRPAFEADSKDAILRETFYNALVEILEARTAHDFEKGQQDQQQQQLANETRPSDGSRALKVSIVFRLLEIIKSSQGLVDADHLKNLQLSLLTTYPRLINFGTGHDEAILANESQFSNVFPPQVEQEMKACYSKMYNKDVEIKEIVDMLARMKSSDVPHDQDVFACMIHSLIDEYRFFSEYPLTALASTSLLFGALLQKDLIQGTTLTVALNFIWESCNQPQDSHLFKFAVQSLYNFKSRLHEYPMYCKHLLTCQSLSAHAKMYQIVKDASVGIPCPDSNVSQGARGETTTPVKDEPKVVYNSIAQVSKNVGFAAQEEPDESTSDKLLFSVNNMTADNVASKIPDIKGLLQEKYFSWFARYLVSERAKTEPNNHGLYASLIFALEDIIFYETVLNTTLLEVQRLLGKSKDTTMERTHVKNLGAWLGKITLAHDRPLKRDQIALKYLLLEAFDFSTLHLIIPFVCKVLDQASISKVFKAPNPWVLGIASVLLELYECADLKLNLKFEIEVLLNSLGLSVKSIEPSTLVRQHNPKPEALAALFGVRQEINGLPGGFGRASNELPEQDLQLQQQLQQQAVLMQQQQQQQQHQPPQGLVGQSQRQVEEESVHPSAVNQLDASFSNLAGNTVFTQNPNLRRALQASLARAVRECAVPILSRVSEAVLTTTEALVKKDFATEGDVLKFKKAYLILAQKLTHSMVVCTGRKILVETIEATMLQLLSNQVNPNELPLNELNIAIQSNVDLCVEIVEKLASSNIGELIEERMRSQVHAREMNPTGEPFRSDNASEYALQLPPPLGLQQDGLHESQLNIYYSFGSNTVGRAEPQGAQGQTPQLSVPQPHVQPPSAQTPGTQQVPLSVPQVAPEGSSGRGSVPSQITPQQASAVMQSDDGATVDQLCAIITQMCEKIIQMLGSVKENTLSELSADHPVLQTVSQALNLCQSNALKHPDLLLKVAQYAVNCLFTQTHENPMSSEIFVVILDRLCEYSPSTAKDVTWWMVHSVDQRKFNMPVIFSLMRVQLVSPTKLDGPIGKLIQESQSPVLVKFAATLLLKVFSADEPRPIALRSDFAVTLSALSKYVGDDGSTEAIQATAARDELFEFLKKSTLPSLPTIANKPPSMYVQSGYLFAEWTKLLGHGDETVALQKNFIDALFHNGFLTEPSKVEVFFKAATEISAGSFSAEHEIRSRTQREVFLAVDCLATLIIRVVLRFSKAKAEDAIEWLKTVIGVTSLVLIEEHELAKANWNERAYFRIFSTMLCSYASASVRDAHATSHLDEQFYCLLSEVFNSIQPTIYPGFAFAWIPLISHRMFLPKLIELPNKAGYTSAVRLLTALLKFQNVYSRDESSHSDVISVIYRAISRIFVALSHDYPTFVVECHYQLVSAIPSSYIQLRNVVLSATPKGVVQEDPHNLSLGLEEIGGGTTVPSVFYNPVHDLVKVGLKKPVDNYLRIPAPGLMRTIHAGTKLNHPKDSADYGFEVVHYNVKLINALVLHVTTSAIEERSQKSGLPFGPQSSHASLIVDLLNIGSTEFRYHLLCAIVNQLRYPNGHTVWSVQLLVHLFSGANWNSDIVQSEVQEIILRVLLERAVVKPRPWGLTVVTRELTDFNKMSRVKRIAKELEECRQDTQSGVNLELVNESDLTHLTGYFQGPPGTPYENGVFKVDIVIPNEYPFKPPVMKFNTKIYHPNISSVTGAICLDILKDAWTPILTLKSSLISLQSLLQSPEPNDPQDAEVAKHYITNKKGFEDTAAYWTKLYAADEGSVGKTEVSDAALYGISEDIVTQFENMGFQRPTTIDVLRRMGVKSFDGVSNRAELENKILEELLKESQ</sequence>
<dbReference type="Gene3D" id="1.25.40.800">
    <property type="match status" value="1"/>
</dbReference>
<dbReference type="InterPro" id="IPR000608">
    <property type="entry name" value="UBC"/>
</dbReference>
<reference evidence="16 17" key="1">
    <citation type="submission" date="2017-12" db="EMBL/GenBank/DDBJ databases">
        <title>Genome Sequence of the Amphotericin B-resistant Candida duobushaemulonii strain, B09383.</title>
        <authorList>
            <person name="Chow N.A."/>
            <person name="Gade L."/>
            <person name="Batra D."/>
            <person name="Rowe L.A."/>
            <person name="Loparev V.N."/>
            <person name="Litvintseva A.P."/>
        </authorList>
    </citation>
    <scope>NUCLEOTIDE SEQUENCE [LARGE SCALE GENOMIC DNA]</scope>
    <source>
        <strain evidence="16 17">B09383</strain>
    </source>
</reference>
<dbReference type="GO" id="GO:0060090">
    <property type="term" value="F:molecular adaptor activity"/>
    <property type="evidence" value="ECO:0007669"/>
    <property type="project" value="TreeGrafter"/>
</dbReference>